<keyword evidence="9" id="KW-1185">Reference proteome</keyword>
<keyword evidence="5" id="KW-0378">Hydrolase</keyword>
<keyword evidence="3" id="KW-0121">Carboxypeptidase</keyword>
<dbReference type="InterPro" id="IPR001563">
    <property type="entry name" value="Peptidase_S10"/>
</dbReference>
<evidence type="ECO:0000256" key="4">
    <source>
        <dbReference type="ARBA" id="ARBA00022670"/>
    </source>
</evidence>
<dbReference type="EMBL" id="JAQGDS010000002">
    <property type="protein sequence ID" value="KAJ6263011.1"/>
    <property type="molecule type" value="Genomic_DNA"/>
</dbReference>
<dbReference type="Gene3D" id="3.40.50.1820">
    <property type="entry name" value="alpha/beta hydrolase"/>
    <property type="match status" value="1"/>
</dbReference>
<reference evidence="8" key="1">
    <citation type="submission" date="2023-01" db="EMBL/GenBank/DDBJ databases">
        <title>The chitinases involved in constricting ring structure development in the nematode-trapping fungus Drechslerella dactyloides.</title>
        <authorList>
            <person name="Wang R."/>
            <person name="Zhang L."/>
            <person name="Tang P."/>
            <person name="Li S."/>
            <person name="Liang L."/>
        </authorList>
    </citation>
    <scope>NUCLEOTIDE SEQUENCE</scope>
    <source>
        <strain evidence="8">YMF1.00031</strain>
    </source>
</reference>
<dbReference type="Proteomes" id="UP001221413">
    <property type="component" value="Unassembled WGS sequence"/>
</dbReference>
<comment type="similarity">
    <text evidence="1">Belongs to the peptidase S10 family.</text>
</comment>
<evidence type="ECO:0000313" key="8">
    <source>
        <dbReference type="EMBL" id="KAJ6263011.1"/>
    </source>
</evidence>
<protein>
    <recommendedName>
        <fullName evidence="2">carboxypeptidase C</fullName>
        <ecNumber evidence="2">3.4.16.5</ecNumber>
    </recommendedName>
</protein>
<accession>A0AAD6J6C9</accession>
<evidence type="ECO:0000313" key="9">
    <source>
        <dbReference type="Proteomes" id="UP001221413"/>
    </source>
</evidence>
<dbReference type="AlphaFoldDB" id="A0AAD6J6C9"/>
<dbReference type="GO" id="GO:0006508">
    <property type="term" value="P:proteolysis"/>
    <property type="evidence" value="ECO:0007669"/>
    <property type="project" value="UniProtKB-KW"/>
</dbReference>
<dbReference type="PRINTS" id="PR00724">
    <property type="entry name" value="CRBOXYPTASEC"/>
</dbReference>
<dbReference type="GO" id="GO:0004185">
    <property type="term" value="F:serine-type carboxypeptidase activity"/>
    <property type="evidence" value="ECO:0007669"/>
    <property type="project" value="UniProtKB-EC"/>
</dbReference>
<keyword evidence="7" id="KW-0732">Signal</keyword>
<feature type="signal peptide" evidence="7">
    <location>
        <begin position="1"/>
        <end position="16"/>
    </location>
</feature>
<keyword evidence="6" id="KW-0325">Glycoprotein</keyword>
<dbReference type="Pfam" id="PF00450">
    <property type="entry name" value="Peptidase_S10"/>
    <property type="match status" value="1"/>
</dbReference>
<dbReference type="PANTHER" id="PTHR11802">
    <property type="entry name" value="SERINE PROTEASE FAMILY S10 SERINE CARBOXYPEPTIDASE"/>
    <property type="match status" value="1"/>
</dbReference>
<gene>
    <name evidence="8" type="ORF">Dda_1569</name>
</gene>
<dbReference type="Gene3D" id="1.10.287.410">
    <property type="match status" value="1"/>
</dbReference>
<dbReference type="PANTHER" id="PTHR11802:SF113">
    <property type="entry name" value="SERINE CARBOXYPEPTIDASE CTSA-4.1"/>
    <property type="match status" value="1"/>
</dbReference>
<evidence type="ECO:0000256" key="6">
    <source>
        <dbReference type="ARBA" id="ARBA00023180"/>
    </source>
</evidence>
<evidence type="ECO:0000256" key="3">
    <source>
        <dbReference type="ARBA" id="ARBA00022645"/>
    </source>
</evidence>
<proteinExistence type="inferred from homology"/>
<dbReference type="EC" id="3.4.16.5" evidence="2"/>
<dbReference type="InterPro" id="IPR029058">
    <property type="entry name" value="AB_hydrolase_fold"/>
</dbReference>
<evidence type="ECO:0000256" key="2">
    <source>
        <dbReference type="ARBA" id="ARBA00012446"/>
    </source>
</evidence>
<keyword evidence="4" id="KW-0645">Protease</keyword>
<comment type="caution">
    <text evidence="8">The sequence shown here is derived from an EMBL/GenBank/DDBJ whole genome shotgun (WGS) entry which is preliminary data.</text>
</comment>
<evidence type="ECO:0000256" key="7">
    <source>
        <dbReference type="SAM" id="SignalP"/>
    </source>
</evidence>
<evidence type="ECO:0000256" key="1">
    <source>
        <dbReference type="ARBA" id="ARBA00009431"/>
    </source>
</evidence>
<feature type="chain" id="PRO_5042176670" description="carboxypeptidase C" evidence="7">
    <location>
        <begin position="17"/>
        <end position="500"/>
    </location>
</feature>
<evidence type="ECO:0000256" key="5">
    <source>
        <dbReference type="ARBA" id="ARBA00022801"/>
    </source>
</evidence>
<sequence>MKLLLEIAILAPPALGFLYLPRHHRQPAVDSRDFLTKFGHITQKPLGFDARNEQTFLIAGQPVPKEDPYPADDAAGIRIHPVDERVCKSGSRQLTGHVNVTQHKSLFWWFHESRRDPKNDPLIIWLNGGPGASSLFGGMTELGPCNIDEDGKNTTYNKYSWSNFANILFVDQPAGVGFSTATNDTYFPYTADVAAADFSTFLRRLFKHVLPDYASHKIHLMGESFAGVYYPSILAKILDQQQRLAELGLPNPFPKIESMVLADALVEWASSKLGTYRTVCISRPDETGVDECRLSKDGPTCMAAAETCIKMEEAFWDLTRKGKRSPYDMRSDCPDRELCLSSFSDRMNTYFNKPATLSLLGLPETTKYMDTNYEINSRWSDWAFDTVIPTLDKVSRILEESSVRVLVYNGNSDFLINTAGVLEWMHILPWSGNGEFRSRDLQPWHYAGENSKSIKGGMRKSTKNGKLAFASIDRAGHMAPFDQPAALEALVKAWVEDKEL</sequence>
<name>A0AAD6J6C9_DREDA</name>
<dbReference type="SUPFAM" id="SSF53474">
    <property type="entry name" value="alpha/beta-Hydrolases"/>
    <property type="match status" value="1"/>
</dbReference>
<organism evidence="8 9">
    <name type="scientific">Drechslerella dactyloides</name>
    <name type="common">Nematode-trapping fungus</name>
    <name type="synonym">Arthrobotrys dactyloides</name>
    <dbReference type="NCBI Taxonomy" id="74499"/>
    <lineage>
        <taxon>Eukaryota</taxon>
        <taxon>Fungi</taxon>
        <taxon>Dikarya</taxon>
        <taxon>Ascomycota</taxon>
        <taxon>Pezizomycotina</taxon>
        <taxon>Orbiliomycetes</taxon>
        <taxon>Orbiliales</taxon>
        <taxon>Orbiliaceae</taxon>
        <taxon>Drechslerella</taxon>
    </lineage>
</organism>